<name>A0A077UEA3_9STAP</name>
<accession>A0A077UEA3</accession>
<dbReference type="AlphaFoldDB" id="A0A077UEA3"/>
<keyword evidence="6" id="KW-0204">Cytolysis</keyword>
<evidence type="ECO:0000256" key="2">
    <source>
        <dbReference type="ARBA" id="ARBA00006367"/>
    </source>
</evidence>
<gene>
    <name evidence="8" type="ORF">ERS140147_00212</name>
</gene>
<dbReference type="GO" id="GO:0090729">
    <property type="term" value="F:toxin activity"/>
    <property type="evidence" value="ECO:0007669"/>
    <property type="project" value="UniProtKB-KW"/>
</dbReference>
<sequence length="46" mass="4725">MTMTGLAEAIANTIQAAQHHDSVKLGTSIVDIVANGVALIGKIFGF</sequence>
<protein>
    <submittedName>
        <fullName evidence="8">Antibacterial protein</fullName>
    </submittedName>
</protein>
<comment type="subcellular location">
    <subcellularLocation>
        <location evidence="1">Secreted</location>
    </subcellularLocation>
</comment>
<dbReference type="GO" id="GO:0005576">
    <property type="term" value="C:extracellular region"/>
    <property type="evidence" value="ECO:0007669"/>
    <property type="project" value="UniProtKB-SubCell"/>
</dbReference>
<evidence type="ECO:0000313" key="8">
    <source>
        <dbReference type="EMBL" id="CDR26806.1"/>
    </source>
</evidence>
<comment type="similarity">
    <text evidence="2">Belongs to the staphylococcal hemolytic protein family.</text>
</comment>
<evidence type="ECO:0000256" key="4">
    <source>
        <dbReference type="ARBA" id="ARBA00022656"/>
    </source>
</evidence>
<organism evidence="8 9">
    <name type="scientific">Staphylococcus schweitzeri</name>
    <dbReference type="NCBI Taxonomy" id="1654388"/>
    <lineage>
        <taxon>Bacteria</taxon>
        <taxon>Bacillati</taxon>
        <taxon>Bacillota</taxon>
        <taxon>Bacilli</taxon>
        <taxon>Bacillales</taxon>
        <taxon>Staphylococcaceae</taxon>
        <taxon>Staphylococcus</taxon>
    </lineage>
</organism>
<evidence type="ECO:0000256" key="3">
    <source>
        <dbReference type="ARBA" id="ARBA00022525"/>
    </source>
</evidence>
<dbReference type="EMBL" id="CCEH01000001">
    <property type="protein sequence ID" value="CDR26806.1"/>
    <property type="molecule type" value="Genomic_DNA"/>
</dbReference>
<evidence type="ECO:0000313" key="9">
    <source>
        <dbReference type="Proteomes" id="UP000044616"/>
    </source>
</evidence>
<dbReference type="Proteomes" id="UP000044616">
    <property type="component" value="Unassembled WGS sequence"/>
</dbReference>
<keyword evidence="7" id="KW-0843">Virulence</keyword>
<dbReference type="GO" id="GO:0031640">
    <property type="term" value="P:killing of cells of another organism"/>
    <property type="evidence" value="ECO:0007669"/>
    <property type="project" value="UniProtKB-KW"/>
</dbReference>
<keyword evidence="4" id="KW-0800">Toxin</keyword>
<dbReference type="InterPro" id="IPR008846">
    <property type="entry name" value="PSMbeta"/>
</dbReference>
<evidence type="ECO:0000256" key="1">
    <source>
        <dbReference type="ARBA" id="ARBA00004613"/>
    </source>
</evidence>
<evidence type="ECO:0000256" key="5">
    <source>
        <dbReference type="ARBA" id="ARBA00022735"/>
    </source>
</evidence>
<evidence type="ECO:0000256" key="7">
    <source>
        <dbReference type="ARBA" id="ARBA00023026"/>
    </source>
</evidence>
<keyword evidence="5" id="KW-0354">Hemolysis</keyword>
<dbReference type="Pfam" id="PF05480">
    <property type="entry name" value="PSMbeta"/>
    <property type="match status" value="1"/>
</dbReference>
<reference evidence="8 9" key="1">
    <citation type="submission" date="2014-05" db="EMBL/GenBank/DDBJ databases">
        <authorList>
            <person name="Aslett A.Martin."/>
            <person name="De Silva Nishadi"/>
        </authorList>
    </citation>
    <scope>NUCLEOTIDE SEQUENCE [LARGE SCALE GENOMIC DNA]</scope>
</reference>
<keyword evidence="3" id="KW-0964">Secreted</keyword>
<evidence type="ECO:0000256" key="6">
    <source>
        <dbReference type="ARBA" id="ARBA00022852"/>
    </source>
</evidence>
<proteinExistence type="inferred from homology"/>